<evidence type="ECO:0000313" key="2">
    <source>
        <dbReference type="Proteomes" id="UP000749559"/>
    </source>
</evidence>
<name>A0A8J1TTR7_OWEFU</name>
<protein>
    <submittedName>
        <fullName evidence="1">Uncharacterized protein</fullName>
    </submittedName>
</protein>
<comment type="caution">
    <text evidence="1">The sequence shown here is derived from an EMBL/GenBank/DDBJ whole genome shotgun (WGS) entry which is preliminary data.</text>
</comment>
<dbReference type="AlphaFoldDB" id="A0A8J1TTR7"/>
<evidence type="ECO:0000313" key="1">
    <source>
        <dbReference type="EMBL" id="CAH1790170.1"/>
    </source>
</evidence>
<dbReference type="EMBL" id="CAIIXF020000007">
    <property type="protein sequence ID" value="CAH1790170.1"/>
    <property type="molecule type" value="Genomic_DNA"/>
</dbReference>
<keyword evidence="2" id="KW-1185">Reference proteome</keyword>
<accession>A0A8J1TTR7</accession>
<reference evidence="1" key="1">
    <citation type="submission" date="2022-03" db="EMBL/GenBank/DDBJ databases">
        <authorList>
            <person name="Martin C."/>
        </authorList>
    </citation>
    <scope>NUCLEOTIDE SEQUENCE</scope>
</reference>
<dbReference type="Proteomes" id="UP000749559">
    <property type="component" value="Unassembled WGS sequence"/>
</dbReference>
<organism evidence="1 2">
    <name type="scientific">Owenia fusiformis</name>
    <name type="common">Polychaete worm</name>
    <dbReference type="NCBI Taxonomy" id="6347"/>
    <lineage>
        <taxon>Eukaryota</taxon>
        <taxon>Metazoa</taxon>
        <taxon>Spiralia</taxon>
        <taxon>Lophotrochozoa</taxon>
        <taxon>Annelida</taxon>
        <taxon>Polychaeta</taxon>
        <taxon>Sedentaria</taxon>
        <taxon>Canalipalpata</taxon>
        <taxon>Sabellida</taxon>
        <taxon>Oweniida</taxon>
        <taxon>Oweniidae</taxon>
        <taxon>Owenia</taxon>
    </lineage>
</organism>
<sequence>MRSNRSGWSVNATSIGWLLCDIDISLCDKKMENSQEDMFIAGSGVSPRPGSTDQDHHHVHVQDNARPTAAPAEPSMQQVYSMLKKIEKRLDRLERPKSDIIKDYKDELQDLCGQYFMRYYCALPPRHNPASLIRLVKDMMGEDRRRTSSVCINKCLTYIRERMVYYRSATKNKMHQKGKHMQGKTLLHLRRAVFSNIPTGTSSEEDVQQCLMAMRKATDMSQLWESVEGNKGLKDSTSFFEDVKGVAQRYHTRWEDLKKIQTEAIAMTNTRTSDE</sequence>
<proteinExistence type="predicted"/>
<gene>
    <name evidence="1" type="ORF">OFUS_LOCUS15417</name>
</gene>